<dbReference type="EMBL" id="JABWAD010000068">
    <property type="protein sequence ID" value="KAF6060569.1"/>
    <property type="molecule type" value="Genomic_DNA"/>
</dbReference>
<comment type="function">
    <text evidence="8">RNA helicase.</text>
</comment>
<protein>
    <recommendedName>
        <fullName evidence="8">ATP-dependent RNA helicase</fullName>
        <ecNumber evidence="8">3.6.4.13</ecNumber>
    </recommendedName>
</protein>
<comment type="similarity">
    <text evidence="8">Belongs to the DEAD box helicase family.</text>
</comment>
<keyword evidence="2" id="KW-0698">rRNA processing</keyword>
<dbReference type="InterPro" id="IPR014001">
    <property type="entry name" value="Helicase_ATP-bd"/>
</dbReference>
<evidence type="ECO:0000256" key="1">
    <source>
        <dbReference type="ARBA" id="ARBA00004604"/>
    </source>
</evidence>
<evidence type="ECO:0000256" key="8">
    <source>
        <dbReference type="RuleBase" id="RU365068"/>
    </source>
</evidence>
<dbReference type="AlphaFoldDB" id="A0A8H6F085"/>
<dbReference type="GO" id="GO:0005730">
    <property type="term" value="C:nucleolus"/>
    <property type="evidence" value="ECO:0007669"/>
    <property type="project" value="UniProtKB-SubCell"/>
</dbReference>
<dbReference type="PROSITE" id="PS51195">
    <property type="entry name" value="Q_MOTIF"/>
    <property type="match status" value="1"/>
</dbReference>
<evidence type="ECO:0000313" key="12">
    <source>
        <dbReference type="Proteomes" id="UP000536275"/>
    </source>
</evidence>
<dbReference type="Proteomes" id="UP000536275">
    <property type="component" value="Unassembled WGS sequence"/>
</dbReference>
<feature type="domain" description="DEAD-box RNA helicase Q" evidence="10">
    <location>
        <begin position="10"/>
        <end position="38"/>
    </location>
</feature>
<sequence length="234" mass="26221">MKSNTESLAWENLRYDLHPWIKEAISSMGYPTMTPVQASTIPLLSGNKDVVVEAVTGSGKTLSFVIPVLQKISIDYINPIVMEIYQNHVFNQVLQYLPEDKGTRINTQLLVGSIGNVREDLNQFLTNQPQILIGTPGRILEFLGSSQSIKTSSLEIVILDEADKLLDFSFEKDVINILKKLPKQRRTGLFSATISSAGNTIFRTGMNNPVKVQVKSKNYFGEQSNSPRVYNYHI</sequence>
<accession>A0A8H6F085</accession>
<evidence type="ECO:0000256" key="6">
    <source>
        <dbReference type="ARBA" id="ARBA00022840"/>
    </source>
</evidence>
<keyword evidence="5 8" id="KW-0347">Helicase</keyword>
<evidence type="ECO:0000259" key="10">
    <source>
        <dbReference type="PROSITE" id="PS51195"/>
    </source>
</evidence>
<evidence type="ECO:0000256" key="3">
    <source>
        <dbReference type="ARBA" id="ARBA00022741"/>
    </source>
</evidence>
<gene>
    <name evidence="11" type="ORF">FOB64_006762</name>
</gene>
<dbReference type="Gene3D" id="3.40.50.300">
    <property type="entry name" value="P-loop containing nucleotide triphosphate hydrolases"/>
    <property type="match status" value="1"/>
</dbReference>
<proteinExistence type="inferred from homology"/>
<dbReference type="GO" id="GO:0016787">
    <property type="term" value="F:hydrolase activity"/>
    <property type="evidence" value="ECO:0007669"/>
    <property type="project" value="UniProtKB-KW"/>
</dbReference>
<keyword evidence="4 8" id="KW-0378">Hydrolase</keyword>
<organism evidence="11 12">
    <name type="scientific">Candida albicans</name>
    <name type="common">Yeast</name>
    <dbReference type="NCBI Taxonomy" id="5476"/>
    <lineage>
        <taxon>Eukaryota</taxon>
        <taxon>Fungi</taxon>
        <taxon>Dikarya</taxon>
        <taxon>Ascomycota</taxon>
        <taxon>Saccharomycotina</taxon>
        <taxon>Pichiomycetes</taxon>
        <taxon>Debaryomycetaceae</taxon>
        <taxon>Candida/Lodderomyces clade</taxon>
        <taxon>Candida</taxon>
    </lineage>
</organism>
<dbReference type="PANTHER" id="PTHR24031">
    <property type="entry name" value="RNA HELICASE"/>
    <property type="match status" value="1"/>
</dbReference>
<keyword evidence="3 8" id="KW-0547">Nucleotide-binding</keyword>
<evidence type="ECO:0000256" key="5">
    <source>
        <dbReference type="ARBA" id="ARBA00022806"/>
    </source>
</evidence>
<evidence type="ECO:0000256" key="2">
    <source>
        <dbReference type="ARBA" id="ARBA00022552"/>
    </source>
</evidence>
<keyword evidence="6 8" id="KW-0067">ATP-binding</keyword>
<feature type="domain" description="Helicase ATP-binding" evidence="9">
    <location>
        <begin position="41"/>
        <end position="212"/>
    </location>
</feature>
<dbReference type="InterPro" id="IPR000629">
    <property type="entry name" value="RNA-helicase_DEAD-box_CS"/>
</dbReference>
<comment type="domain">
    <text evidence="8">The Q motif is unique to and characteristic of the DEAD box family of RNA helicases and controls ATP binding and hydrolysis.</text>
</comment>
<evidence type="ECO:0000256" key="7">
    <source>
        <dbReference type="PROSITE-ProRule" id="PRU00552"/>
    </source>
</evidence>
<evidence type="ECO:0000256" key="4">
    <source>
        <dbReference type="ARBA" id="ARBA00022801"/>
    </source>
</evidence>
<dbReference type="InterPro" id="IPR011545">
    <property type="entry name" value="DEAD/DEAH_box_helicase_dom"/>
</dbReference>
<dbReference type="PROSITE" id="PS00039">
    <property type="entry name" value="DEAD_ATP_HELICASE"/>
    <property type="match status" value="1"/>
</dbReference>
<evidence type="ECO:0000313" key="11">
    <source>
        <dbReference type="EMBL" id="KAF6060569.1"/>
    </source>
</evidence>
<dbReference type="CDD" id="cd17960">
    <property type="entry name" value="DEADc_DDX55"/>
    <property type="match status" value="1"/>
</dbReference>
<dbReference type="SMART" id="SM00487">
    <property type="entry name" value="DEXDc"/>
    <property type="match status" value="1"/>
</dbReference>
<dbReference type="SUPFAM" id="SSF52540">
    <property type="entry name" value="P-loop containing nucleoside triphosphate hydrolases"/>
    <property type="match status" value="1"/>
</dbReference>
<dbReference type="PROSITE" id="PS51192">
    <property type="entry name" value="HELICASE_ATP_BIND_1"/>
    <property type="match status" value="1"/>
</dbReference>
<keyword evidence="8" id="KW-0694">RNA-binding</keyword>
<dbReference type="GO" id="GO:0003723">
    <property type="term" value="F:RNA binding"/>
    <property type="evidence" value="ECO:0007669"/>
    <property type="project" value="UniProtKB-UniRule"/>
</dbReference>
<feature type="short sequence motif" description="Q motif" evidence="7">
    <location>
        <begin position="10"/>
        <end position="38"/>
    </location>
</feature>
<dbReference type="InterPro" id="IPR014014">
    <property type="entry name" value="RNA_helicase_DEAD_Q_motif"/>
</dbReference>
<dbReference type="GO" id="GO:0006364">
    <property type="term" value="P:rRNA processing"/>
    <property type="evidence" value="ECO:0007669"/>
    <property type="project" value="UniProtKB-KW"/>
</dbReference>
<dbReference type="GO" id="GO:0005524">
    <property type="term" value="F:ATP binding"/>
    <property type="evidence" value="ECO:0007669"/>
    <property type="project" value="UniProtKB-UniRule"/>
</dbReference>
<reference evidence="11 12" key="1">
    <citation type="submission" date="2020-03" db="EMBL/GenBank/DDBJ databases">
        <title>FDA dAtabase for Regulatory Grade micrObial Sequences (FDA-ARGOS): Supporting development and validation of Infectious Disease Dx tests.</title>
        <authorList>
            <person name="Campos J."/>
            <person name="Goldberg B."/>
            <person name="Tallon L."/>
            <person name="Sadzewicz L."/>
            <person name="Vavikolanu K."/>
            <person name="Mehta A."/>
            <person name="Aluvathingal J."/>
            <person name="Nadendla S."/>
            <person name="Nandy P."/>
            <person name="Geyer C."/>
            <person name="Yan Y."/>
            <person name="Sichtig H."/>
        </authorList>
    </citation>
    <scope>NUCLEOTIDE SEQUENCE [LARGE SCALE GENOMIC DNA]</scope>
    <source>
        <strain evidence="11 12">FDAARGOS_656</strain>
    </source>
</reference>
<comment type="caution">
    <text evidence="11">The sequence shown here is derived from an EMBL/GenBank/DDBJ whole genome shotgun (WGS) entry which is preliminary data.</text>
</comment>
<comment type="subcellular location">
    <subcellularLocation>
        <location evidence="1">Nucleus</location>
        <location evidence="1">Nucleolus</location>
    </subcellularLocation>
</comment>
<dbReference type="InterPro" id="IPR027417">
    <property type="entry name" value="P-loop_NTPase"/>
</dbReference>
<dbReference type="Pfam" id="PF00270">
    <property type="entry name" value="DEAD"/>
    <property type="match status" value="1"/>
</dbReference>
<evidence type="ECO:0000259" key="9">
    <source>
        <dbReference type="PROSITE" id="PS51192"/>
    </source>
</evidence>
<dbReference type="GO" id="GO:0003724">
    <property type="term" value="F:RNA helicase activity"/>
    <property type="evidence" value="ECO:0007669"/>
    <property type="project" value="UniProtKB-EC"/>
</dbReference>
<name>A0A8H6F085_CANAX</name>
<comment type="catalytic activity">
    <reaction evidence="8">
        <text>ATP + H2O = ADP + phosphate + H(+)</text>
        <dbReference type="Rhea" id="RHEA:13065"/>
        <dbReference type="ChEBI" id="CHEBI:15377"/>
        <dbReference type="ChEBI" id="CHEBI:15378"/>
        <dbReference type="ChEBI" id="CHEBI:30616"/>
        <dbReference type="ChEBI" id="CHEBI:43474"/>
        <dbReference type="ChEBI" id="CHEBI:456216"/>
        <dbReference type="EC" id="3.6.4.13"/>
    </reaction>
</comment>
<dbReference type="EC" id="3.6.4.13" evidence="8"/>